<keyword evidence="3" id="KW-1185">Reference proteome</keyword>
<feature type="compositionally biased region" description="Polar residues" evidence="1">
    <location>
        <begin position="90"/>
        <end position="104"/>
    </location>
</feature>
<sequence>MPMVSSSGKPKLLPRQLVTHDARSSYIQRAHTLAGPGAYVIPSTFQQSLQNDRLREVQLQQYGREFARQQRQQADTGANASEDEVLRVSASASQVGIAQQPQKWTSDKYRARRDRLRSMLQRAQSDSDDDHLAETPTIMPCNPSCLDAMVESYGQLSPTNRAATGATAAPPAPLSVATFRTRAAPPLSPSLSSAGSSRSELDDTQLSLFPRQTIEEEQEREDDGDSVMRSPQRLLKQQPTPLTYQQYLATTSYLRRLKKHPQLQRSSSQ</sequence>
<proteinExistence type="predicted"/>
<dbReference type="EnsemblProtists" id="PYU1_T009043">
    <property type="protein sequence ID" value="PYU1_T009043"/>
    <property type="gene ID" value="PYU1_G009025"/>
</dbReference>
<evidence type="ECO:0000313" key="3">
    <source>
        <dbReference type="Proteomes" id="UP000019132"/>
    </source>
</evidence>
<dbReference type="eggNOG" id="ENOG502SVMJ">
    <property type="taxonomic scope" value="Eukaryota"/>
</dbReference>
<dbReference type="EMBL" id="GL376599">
    <property type="status" value="NOT_ANNOTATED_CDS"/>
    <property type="molecule type" value="Genomic_DNA"/>
</dbReference>
<feature type="region of interest" description="Disordered" evidence="1">
    <location>
        <begin position="185"/>
        <end position="242"/>
    </location>
</feature>
<protein>
    <submittedName>
        <fullName evidence="2">Uncharacterized protein</fullName>
    </submittedName>
</protein>
<feature type="compositionally biased region" description="Low complexity" evidence="1">
    <location>
        <begin position="185"/>
        <end position="198"/>
    </location>
</feature>
<dbReference type="OMA" id="NCASQHT"/>
<evidence type="ECO:0000256" key="1">
    <source>
        <dbReference type="SAM" id="MobiDB-lite"/>
    </source>
</evidence>
<name>K3WVP5_GLOUD</name>
<reference evidence="3" key="1">
    <citation type="journal article" date="2010" name="Genome Biol.">
        <title>Genome sequence of the necrotrophic plant pathogen Pythium ultimum reveals original pathogenicity mechanisms and effector repertoire.</title>
        <authorList>
            <person name="Levesque C.A."/>
            <person name="Brouwer H."/>
            <person name="Cano L."/>
            <person name="Hamilton J.P."/>
            <person name="Holt C."/>
            <person name="Huitema E."/>
            <person name="Raffaele S."/>
            <person name="Robideau G.P."/>
            <person name="Thines M."/>
            <person name="Win J."/>
            <person name="Zerillo M.M."/>
            <person name="Beakes G.W."/>
            <person name="Boore J.L."/>
            <person name="Busam D."/>
            <person name="Dumas B."/>
            <person name="Ferriera S."/>
            <person name="Fuerstenberg S.I."/>
            <person name="Gachon C.M."/>
            <person name="Gaulin E."/>
            <person name="Govers F."/>
            <person name="Grenville-Briggs L."/>
            <person name="Horner N."/>
            <person name="Hostetler J."/>
            <person name="Jiang R.H."/>
            <person name="Johnson J."/>
            <person name="Krajaejun T."/>
            <person name="Lin H."/>
            <person name="Meijer H.J."/>
            <person name="Moore B."/>
            <person name="Morris P."/>
            <person name="Phuntmart V."/>
            <person name="Puiu D."/>
            <person name="Shetty J."/>
            <person name="Stajich J.E."/>
            <person name="Tripathy S."/>
            <person name="Wawra S."/>
            <person name="van West P."/>
            <person name="Whitty B.R."/>
            <person name="Coutinho P.M."/>
            <person name="Henrissat B."/>
            <person name="Martin F."/>
            <person name="Thomas P.D."/>
            <person name="Tyler B.M."/>
            <person name="De Vries R.P."/>
            <person name="Kamoun S."/>
            <person name="Yandell M."/>
            <person name="Tisserat N."/>
            <person name="Buell C.R."/>
        </authorList>
    </citation>
    <scope>NUCLEOTIDE SEQUENCE</scope>
    <source>
        <strain evidence="3">DAOM:BR144</strain>
    </source>
</reference>
<dbReference type="AlphaFoldDB" id="K3WVP5"/>
<organism evidence="2 3">
    <name type="scientific">Globisporangium ultimum (strain ATCC 200006 / CBS 805.95 / DAOM BR144)</name>
    <name type="common">Pythium ultimum</name>
    <dbReference type="NCBI Taxonomy" id="431595"/>
    <lineage>
        <taxon>Eukaryota</taxon>
        <taxon>Sar</taxon>
        <taxon>Stramenopiles</taxon>
        <taxon>Oomycota</taxon>
        <taxon>Peronosporomycetes</taxon>
        <taxon>Pythiales</taxon>
        <taxon>Pythiaceae</taxon>
        <taxon>Globisporangium</taxon>
    </lineage>
</organism>
<feature type="region of interest" description="Disordered" evidence="1">
    <location>
        <begin position="68"/>
        <end position="136"/>
    </location>
</feature>
<dbReference type="HOGENOM" id="CLU_1036168_0_0_1"/>
<feature type="compositionally biased region" description="Polar residues" evidence="1">
    <location>
        <begin position="69"/>
        <end position="79"/>
    </location>
</feature>
<reference evidence="2" key="3">
    <citation type="submission" date="2015-02" db="UniProtKB">
        <authorList>
            <consortium name="EnsemblProtists"/>
        </authorList>
    </citation>
    <scope>IDENTIFICATION</scope>
    <source>
        <strain evidence="2">DAOM BR144</strain>
    </source>
</reference>
<dbReference type="VEuPathDB" id="FungiDB:PYU1_G009025"/>
<accession>K3WVP5</accession>
<feature type="compositionally biased region" description="Acidic residues" evidence="1">
    <location>
        <begin position="215"/>
        <end position="225"/>
    </location>
</feature>
<dbReference type="Proteomes" id="UP000019132">
    <property type="component" value="Unassembled WGS sequence"/>
</dbReference>
<dbReference type="InParanoid" id="K3WVP5"/>
<reference evidence="3" key="2">
    <citation type="submission" date="2010-04" db="EMBL/GenBank/DDBJ databases">
        <authorList>
            <person name="Buell R."/>
            <person name="Hamilton J."/>
            <person name="Hostetler J."/>
        </authorList>
    </citation>
    <scope>NUCLEOTIDE SEQUENCE [LARGE SCALE GENOMIC DNA]</scope>
    <source>
        <strain evidence="3">DAOM:BR144</strain>
    </source>
</reference>
<evidence type="ECO:0000313" key="2">
    <source>
        <dbReference type="EnsemblProtists" id="PYU1_T009043"/>
    </source>
</evidence>